<evidence type="ECO:0008006" key="4">
    <source>
        <dbReference type="Google" id="ProtNLM"/>
    </source>
</evidence>
<feature type="region of interest" description="Disordered" evidence="1">
    <location>
        <begin position="1"/>
        <end position="36"/>
    </location>
</feature>
<organism evidence="2 3">
    <name type="scientific">Piscinibacter koreensis</name>
    <dbReference type="NCBI Taxonomy" id="2742824"/>
    <lineage>
        <taxon>Bacteria</taxon>
        <taxon>Pseudomonadati</taxon>
        <taxon>Pseudomonadota</taxon>
        <taxon>Betaproteobacteria</taxon>
        <taxon>Burkholderiales</taxon>
        <taxon>Sphaerotilaceae</taxon>
        <taxon>Piscinibacter</taxon>
    </lineage>
</organism>
<accession>A0A7Y6NLV4</accession>
<dbReference type="EMBL" id="JABWMJ010000003">
    <property type="protein sequence ID" value="NUZ05565.1"/>
    <property type="molecule type" value="Genomic_DNA"/>
</dbReference>
<proteinExistence type="predicted"/>
<dbReference type="Proteomes" id="UP000529637">
    <property type="component" value="Unassembled WGS sequence"/>
</dbReference>
<reference evidence="2 3" key="1">
    <citation type="submission" date="2020-06" db="EMBL/GenBank/DDBJ databases">
        <title>Schlegella sp. ID0723 isolated from air conditioner.</title>
        <authorList>
            <person name="Kim D.Y."/>
            <person name="Kim D.-U."/>
        </authorList>
    </citation>
    <scope>NUCLEOTIDE SEQUENCE [LARGE SCALE GENOMIC DNA]</scope>
    <source>
        <strain evidence="2 3">ID0723</strain>
    </source>
</reference>
<gene>
    <name evidence="2" type="ORF">HQN59_07290</name>
</gene>
<feature type="compositionally biased region" description="Polar residues" evidence="1">
    <location>
        <begin position="1"/>
        <end position="14"/>
    </location>
</feature>
<dbReference type="RefSeq" id="WP_176067648.1">
    <property type="nucleotide sequence ID" value="NZ_JABWMJ010000003.1"/>
</dbReference>
<comment type="caution">
    <text evidence="2">The sequence shown here is derived from an EMBL/GenBank/DDBJ whole genome shotgun (WGS) entry which is preliminary data.</text>
</comment>
<evidence type="ECO:0000313" key="2">
    <source>
        <dbReference type="EMBL" id="NUZ05565.1"/>
    </source>
</evidence>
<name>A0A7Y6NLV4_9BURK</name>
<protein>
    <recommendedName>
        <fullName evidence="4">DUF883 domain-containing protein</fullName>
    </recommendedName>
</protein>
<evidence type="ECO:0000256" key="1">
    <source>
        <dbReference type="SAM" id="MobiDB-lite"/>
    </source>
</evidence>
<evidence type="ECO:0000313" key="3">
    <source>
        <dbReference type="Proteomes" id="UP000529637"/>
    </source>
</evidence>
<keyword evidence="3" id="KW-1185">Reference proteome</keyword>
<sequence length="119" mass="12429">MNATTSNDPVSFPTSASMSGSSGAGGSSGSGTEYRDATVTRTAMQAHAAVDKVADSIGPVVDRVKDVAARASERLRFGDRGMEDMQDEVLNALRQTVRKNPVAAVSIALALGWMIGRSR</sequence>
<dbReference type="AlphaFoldDB" id="A0A7Y6NLV4"/>